<sequence>MRRIAIQPTLLSQVSSVALFVSLTPGIAQAQQATAPTTSEQAAPASDEITGPVASDIVVTASRVNRQGYSAPTPTVVVGGAQLEQKAATNIGQYLLTEVPAFRPTTQPTSNGANQRSNGSNYLDLRGLGTSRTLVLVDGNRFVPEMAAGLAGYNVNLNQIPALLVDRVEVVTGGASAQWGSDAVAGVVNILLKKNFNGFQAEAQGGTSTHGDNRSLRFGFLAGKDFADGRVNLTVSADYEKNYGVGDVNTRDWGRSHVYLIPNPCPGAVAVSATCPAGGNGLASRLILPDVQFSTATPGGIINSTVLKGTNFGPGGTTSPFSYGQYVGPTYMIGGGQPGVYFPAVQQIAAPFRRMVLYGRGSVKLSDFITAHGELSYSKSDGGGQSVPYVSSLTIRKDNAYLSDSIKNQMTDAGLTSFTFGRYNTELATFGHLENQTTRWVLGLDGAFAGGGDWKWNANVGHGVNNYKQAVDNNTIVARYGFAADAVLNNGQIVCRATIAGSSFNAAAAGCVPMNVFGTGAITDAARAYVAGVSMGAIDYRQTFFNASLSGKPFETWAGPVSVATGVEYRYESESAWSDPIAQANGYQGNNSATFSGVYEVKEAFVETVVPLLKDSPLGESLEINGAARYADYKGAAGGQVTWKAGLTYNPFAGMLLRAARSRDIRAPNIFERSVPPSGRSATIQYGSAVRSLLVLSSGNPNLKPEKADTTTFGFSYQPPFVPGLAFSVDHFKIGTKGLITTLAGQDVADFCRVTAEPLYCGLITFDTGGLPTAISTPFLNLASVRISGLDFQASYRFPLSRVADGLGGSLQLSFAGTYTRHAQVNSGLLNAPTIDRSGELGPRNQFAVPRFRSTTSLTYSDERLSLGLSARQVSGGKYDVTYTAADINNNDVEGRTYFDLSARFKVAPGITLFGVVTNLLDTDPPAAPTDNASPTNAVYFDTIGRVIKGGIRVEM</sequence>
<protein>
    <submittedName>
        <fullName evidence="13">TonB-dependent receptor</fullName>
    </submittedName>
</protein>
<feature type="domain" description="TonB-dependent receptor plug" evidence="12">
    <location>
        <begin position="70"/>
        <end position="187"/>
    </location>
</feature>
<keyword evidence="6 8" id="KW-0472">Membrane</keyword>
<keyword evidence="13" id="KW-0675">Receptor</keyword>
<keyword evidence="5 9" id="KW-0798">TonB box</keyword>
<evidence type="ECO:0000256" key="10">
    <source>
        <dbReference type="SAM" id="SignalP"/>
    </source>
</evidence>
<accession>A0A7X1FTL4</accession>
<dbReference type="InterPro" id="IPR012910">
    <property type="entry name" value="Plug_dom"/>
</dbReference>
<keyword evidence="4 8" id="KW-0812">Transmembrane</keyword>
<dbReference type="RefSeq" id="WP_185665020.1">
    <property type="nucleotide sequence ID" value="NZ_JACLAW010000011.1"/>
</dbReference>
<dbReference type="InterPro" id="IPR036942">
    <property type="entry name" value="Beta-barrel_TonB_sf"/>
</dbReference>
<proteinExistence type="inferred from homology"/>
<dbReference type="InterPro" id="IPR039426">
    <property type="entry name" value="TonB-dep_rcpt-like"/>
</dbReference>
<dbReference type="Pfam" id="PF00593">
    <property type="entry name" value="TonB_dep_Rec_b-barrel"/>
    <property type="match status" value="1"/>
</dbReference>
<evidence type="ECO:0000256" key="2">
    <source>
        <dbReference type="ARBA" id="ARBA00022448"/>
    </source>
</evidence>
<evidence type="ECO:0000256" key="1">
    <source>
        <dbReference type="ARBA" id="ARBA00004571"/>
    </source>
</evidence>
<evidence type="ECO:0000256" key="9">
    <source>
        <dbReference type="RuleBase" id="RU003357"/>
    </source>
</evidence>
<keyword evidence="10" id="KW-0732">Signal</keyword>
<keyword evidence="7 8" id="KW-0998">Cell outer membrane</keyword>
<comment type="subcellular location">
    <subcellularLocation>
        <location evidence="1 8">Cell outer membrane</location>
        <topology evidence="1 8">Multi-pass membrane protein</topology>
    </subcellularLocation>
</comment>
<evidence type="ECO:0000256" key="3">
    <source>
        <dbReference type="ARBA" id="ARBA00022452"/>
    </source>
</evidence>
<evidence type="ECO:0000259" key="11">
    <source>
        <dbReference type="Pfam" id="PF00593"/>
    </source>
</evidence>
<dbReference type="AlphaFoldDB" id="A0A7X1FTL4"/>
<keyword evidence="14" id="KW-1185">Reference proteome</keyword>
<evidence type="ECO:0000313" key="13">
    <source>
        <dbReference type="EMBL" id="MBC2666728.1"/>
    </source>
</evidence>
<evidence type="ECO:0000313" key="14">
    <source>
        <dbReference type="Proteomes" id="UP000566813"/>
    </source>
</evidence>
<dbReference type="EMBL" id="JACLAW010000011">
    <property type="protein sequence ID" value="MBC2666728.1"/>
    <property type="molecule type" value="Genomic_DNA"/>
</dbReference>
<feature type="signal peptide" evidence="10">
    <location>
        <begin position="1"/>
        <end position="30"/>
    </location>
</feature>
<dbReference type="PROSITE" id="PS52016">
    <property type="entry name" value="TONB_DEPENDENT_REC_3"/>
    <property type="match status" value="1"/>
</dbReference>
<dbReference type="Gene3D" id="2.40.170.20">
    <property type="entry name" value="TonB-dependent receptor, beta-barrel domain"/>
    <property type="match status" value="1"/>
</dbReference>
<comment type="caution">
    <text evidence="13">The sequence shown here is derived from an EMBL/GenBank/DDBJ whole genome shotgun (WGS) entry which is preliminary data.</text>
</comment>
<name>A0A7X1FTL4_9SPHN</name>
<dbReference type="GO" id="GO:0009279">
    <property type="term" value="C:cell outer membrane"/>
    <property type="evidence" value="ECO:0007669"/>
    <property type="project" value="UniProtKB-SubCell"/>
</dbReference>
<dbReference type="Pfam" id="PF07715">
    <property type="entry name" value="Plug"/>
    <property type="match status" value="1"/>
</dbReference>
<keyword evidence="2 8" id="KW-0813">Transport</keyword>
<dbReference type="PANTHER" id="PTHR47234:SF2">
    <property type="entry name" value="TONB-DEPENDENT RECEPTOR"/>
    <property type="match status" value="1"/>
</dbReference>
<evidence type="ECO:0000256" key="5">
    <source>
        <dbReference type="ARBA" id="ARBA00023077"/>
    </source>
</evidence>
<dbReference type="Gene3D" id="2.170.130.10">
    <property type="entry name" value="TonB-dependent receptor, plug domain"/>
    <property type="match status" value="1"/>
</dbReference>
<reference evidence="13 14" key="1">
    <citation type="submission" date="2020-08" db="EMBL/GenBank/DDBJ databases">
        <title>The genome sequence of type strain Novosphingobium flavum NBRC 111647.</title>
        <authorList>
            <person name="Liu Y."/>
        </authorList>
    </citation>
    <scope>NUCLEOTIDE SEQUENCE [LARGE SCALE GENOMIC DNA]</scope>
    <source>
        <strain evidence="13 14">NBRC 111647</strain>
    </source>
</reference>
<dbReference type="InterPro" id="IPR000531">
    <property type="entry name" value="Beta-barrel_TonB"/>
</dbReference>
<evidence type="ECO:0000256" key="4">
    <source>
        <dbReference type="ARBA" id="ARBA00022692"/>
    </source>
</evidence>
<evidence type="ECO:0000256" key="8">
    <source>
        <dbReference type="PROSITE-ProRule" id="PRU01360"/>
    </source>
</evidence>
<gene>
    <name evidence="13" type="ORF">H7F51_14500</name>
</gene>
<evidence type="ECO:0000259" key="12">
    <source>
        <dbReference type="Pfam" id="PF07715"/>
    </source>
</evidence>
<organism evidence="13 14">
    <name type="scientific">Novosphingobium flavum</name>
    <dbReference type="NCBI Taxonomy" id="1778672"/>
    <lineage>
        <taxon>Bacteria</taxon>
        <taxon>Pseudomonadati</taxon>
        <taxon>Pseudomonadota</taxon>
        <taxon>Alphaproteobacteria</taxon>
        <taxon>Sphingomonadales</taxon>
        <taxon>Sphingomonadaceae</taxon>
        <taxon>Novosphingobium</taxon>
    </lineage>
</organism>
<keyword evidence="3 8" id="KW-1134">Transmembrane beta strand</keyword>
<feature type="domain" description="TonB-dependent receptor-like beta-barrel" evidence="11">
    <location>
        <begin position="411"/>
        <end position="920"/>
    </location>
</feature>
<comment type="similarity">
    <text evidence="8 9">Belongs to the TonB-dependent receptor family.</text>
</comment>
<dbReference type="SUPFAM" id="SSF56935">
    <property type="entry name" value="Porins"/>
    <property type="match status" value="1"/>
</dbReference>
<feature type="chain" id="PRO_5030547253" evidence="10">
    <location>
        <begin position="31"/>
        <end position="956"/>
    </location>
</feature>
<evidence type="ECO:0000256" key="7">
    <source>
        <dbReference type="ARBA" id="ARBA00023237"/>
    </source>
</evidence>
<dbReference type="InterPro" id="IPR037066">
    <property type="entry name" value="Plug_dom_sf"/>
</dbReference>
<dbReference type="PANTHER" id="PTHR47234">
    <property type="match status" value="1"/>
</dbReference>
<dbReference type="Proteomes" id="UP000566813">
    <property type="component" value="Unassembled WGS sequence"/>
</dbReference>
<evidence type="ECO:0000256" key="6">
    <source>
        <dbReference type="ARBA" id="ARBA00023136"/>
    </source>
</evidence>